<reference evidence="5" key="1">
    <citation type="submission" date="2020-05" db="EMBL/GenBank/DDBJ databases">
        <authorList>
            <person name="Chiriac C."/>
            <person name="Salcher M."/>
            <person name="Ghai R."/>
            <person name="Kavagutti S V."/>
        </authorList>
    </citation>
    <scope>NUCLEOTIDE SEQUENCE</scope>
</reference>
<dbReference type="PANTHER" id="PTHR10133">
    <property type="entry name" value="DNA POLYMERASE I"/>
    <property type="match status" value="1"/>
</dbReference>
<dbReference type="SMART" id="SM00482">
    <property type="entry name" value="POLAc"/>
    <property type="match status" value="1"/>
</dbReference>
<dbReference type="InterPro" id="IPR001098">
    <property type="entry name" value="DNA-dir_DNA_pol_A_palm_dom"/>
</dbReference>
<dbReference type="InterPro" id="IPR043502">
    <property type="entry name" value="DNA/RNA_pol_sf"/>
</dbReference>
<evidence type="ECO:0000313" key="5">
    <source>
        <dbReference type="EMBL" id="CAB4195089.1"/>
    </source>
</evidence>
<keyword evidence="5" id="KW-0548">Nucleotidyltransferase</keyword>
<feature type="domain" description="DNA-directed DNA polymerase family A palm" evidence="3">
    <location>
        <begin position="336"/>
        <end position="616"/>
    </location>
</feature>
<dbReference type="Gene3D" id="3.30.70.370">
    <property type="match status" value="1"/>
</dbReference>
<dbReference type="Gene3D" id="3.30.420.10">
    <property type="entry name" value="Ribonuclease H-like superfamily/Ribonuclease H"/>
    <property type="match status" value="1"/>
</dbReference>
<dbReference type="SUPFAM" id="SSF56672">
    <property type="entry name" value="DNA/RNA polymerases"/>
    <property type="match status" value="1"/>
</dbReference>
<name>A0A6J5RDJ9_9CAUD</name>
<dbReference type="Gene3D" id="1.10.150.20">
    <property type="entry name" value="5' to 3' exonuclease, C-terminal subdomain"/>
    <property type="match status" value="1"/>
</dbReference>
<dbReference type="GO" id="GO:0039693">
    <property type="term" value="P:viral DNA genome replication"/>
    <property type="evidence" value="ECO:0007669"/>
    <property type="project" value="UniProtKB-KW"/>
</dbReference>
<keyword evidence="2" id="KW-1194">Viral DNA replication</keyword>
<evidence type="ECO:0000313" key="6">
    <source>
        <dbReference type="EMBL" id="CAB4205128.1"/>
    </source>
</evidence>
<dbReference type="GO" id="GO:0006302">
    <property type="term" value="P:double-strand break repair"/>
    <property type="evidence" value="ECO:0007669"/>
    <property type="project" value="TreeGrafter"/>
</dbReference>
<accession>A0A6J5RDJ9</accession>
<protein>
    <submittedName>
        <fullName evidence="5">DNA-directed DNA polymerase, family A, palm domain containing protein</fullName>
    </submittedName>
</protein>
<evidence type="ECO:0000313" key="7">
    <source>
        <dbReference type="EMBL" id="CAB5238062.1"/>
    </source>
</evidence>
<keyword evidence="5" id="KW-0239">DNA-directed DNA polymerase</keyword>
<gene>
    <name evidence="5" type="ORF">UFOVP1276_38</name>
    <name evidence="6" type="ORF">UFOVP1403_28</name>
    <name evidence="7" type="ORF">UFOVP1507_12</name>
    <name evidence="4" type="ORF">UFOVP875_69</name>
</gene>
<dbReference type="GO" id="GO:0006261">
    <property type="term" value="P:DNA-templated DNA replication"/>
    <property type="evidence" value="ECO:0007669"/>
    <property type="project" value="InterPro"/>
</dbReference>
<dbReference type="GO" id="GO:0003887">
    <property type="term" value="F:DNA-directed DNA polymerase activity"/>
    <property type="evidence" value="ECO:0007669"/>
    <property type="project" value="UniProtKB-KW"/>
</dbReference>
<dbReference type="EMBL" id="LR797358">
    <property type="protein sequence ID" value="CAB4205128.1"/>
    <property type="molecule type" value="Genomic_DNA"/>
</dbReference>
<dbReference type="GO" id="GO:0003677">
    <property type="term" value="F:DNA binding"/>
    <property type="evidence" value="ECO:0007669"/>
    <property type="project" value="InterPro"/>
</dbReference>
<dbReference type="InterPro" id="IPR012337">
    <property type="entry name" value="RNaseH-like_sf"/>
</dbReference>
<dbReference type="InterPro" id="IPR036397">
    <property type="entry name" value="RNaseH_sf"/>
</dbReference>
<proteinExistence type="predicted"/>
<dbReference type="PANTHER" id="PTHR10133:SF27">
    <property type="entry name" value="DNA POLYMERASE NU"/>
    <property type="match status" value="1"/>
</dbReference>
<evidence type="ECO:0000259" key="3">
    <source>
        <dbReference type="SMART" id="SM00482"/>
    </source>
</evidence>
<dbReference type="EMBL" id="LR798457">
    <property type="protein sequence ID" value="CAB5238062.1"/>
    <property type="molecule type" value="Genomic_DNA"/>
</dbReference>
<dbReference type="EMBL" id="LR796819">
    <property type="protein sequence ID" value="CAB4168250.1"/>
    <property type="molecule type" value="Genomic_DNA"/>
</dbReference>
<evidence type="ECO:0000256" key="2">
    <source>
        <dbReference type="ARBA" id="ARBA00023109"/>
    </source>
</evidence>
<dbReference type="Pfam" id="PF00476">
    <property type="entry name" value="DNA_pol_A"/>
    <property type="match status" value="1"/>
</dbReference>
<keyword evidence="5" id="KW-0808">Transferase</keyword>
<evidence type="ECO:0000313" key="4">
    <source>
        <dbReference type="EMBL" id="CAB4168250.1"/>
    </source>
</evidence>
<organism evidence="5">
    <name type="scientific">uncultured Caudovirales phage</name>
    <dbReference type="NCBI Taxonomy" id="2100421"/>
    <lineage>
        <taxon>Viruses</taxon>
        <taxon>Duplodnaviria</taxon>
        <taxon>Heunggongvirae</taxon>
        <taxon>Uroviricota</taxon>
        <taxon>Caudoviricetes</taxon>
        <taxon>Peduoviridae</taxon>
        <taxon>Maltschvirus</taxon>
        <taxon>Maltschvirus maltsch</taxon>
    </lineage>
</organism>
<dbReference type="SUPFAM" id="SSF53098">
    <property type="entry name" value="Ribonuclease H-like"/>
    <property type="match status" value="1"/>
</dbReference>
<sequence>MSAPYDTILTIDFETYWDSKEYTLSKMTTEEYIRDPRFLAFGACIHDFGTDLRTQWYRGDELHRILSTYDWGRTAVLAHNAQFDVSILSWRYGIQPAFIFDTLSMGRALRGVGVGNSLAKLASDFSLPPKGKALHSTDGVVVLTKDIEVELADYCAHDVYLCEEIFKHFITGYPTSELRLIDMTLKMYTRPMLVLDQNMLAKELIEERDNREALLKKLDISELTLASNPQFAQLLESLHVAPPMKKSKTTGKQTYALAKNDAMFQALLNGDNDDVRLLCEARLKVKSTTERTRAQRFLDIAQRGTLPVPLSYYGALSGRWTASKGSAINMQNLKRGSFLRKAIMAPEGTQLVVGDLSQIEPRVLAWLSDYTEMLDIFRAGGDPYAAFGAQMFGIPGMTKDSHPIHRQSAKSALLGAGYGLGWASFAAQLLVGFLGAPPLRYTKADARQLGVSQQYVQRFVDWEENLTKMREIPHTCSEGELLIHCVIAKKIIDVYRATAHAVTSFWDMCSGLIETSLYGGKEYTHKCLTFRKEQIILPNGMSLLYPRLRRKKDEEGRQQWVYGEDDTKLYAGKITNNVTQAVARIVMTDGMLRVSKRYPVVGTVHDELLAVAPDEEANDAKTWVLAQMVMEPRYLPGIPLGADGGVHRRYGLAKN</sequence>
<dbReference type="EMBL" id="LR797223">
    <property type="protein sequence ID" value="CAB4195089.1"/>
    <property type="molecule type" value="Genomic_DNA"/>
</dbReference>
<keyword evidence="1" id="KW-0235">DNA replication</keyword>
<dbReference type="InterPro" id="IPR002298">
    <property type="entry name" value="DNA_polymerase_A"/>
</dbReference>
<evidence type="ECO:0000256" key="1">
    <source>
        <dbReference type="ARBA" id="ARBA00022705"/>
    </source>
</evidence>